<evidence type="ECO:0000256" key="3">
    <source>
        <dbReference type="ARBA" id="ARBA00023274"/>
    </source>
</evidence>
<dbReference type="Proteomes" id="UP000315496">
    <property type="component" value="Chromosome 3"/>
</dbReference>
<feature type="domain" description="Small ribosomal subunit protein uS15 N-terminal" evidence="6">
    <location>
        <begin position="1"/>
        <end position="60"/>
    </location>
</feature>
<dbReference type="SMART" id="SM01387">
    <property type="entry name" value="Ribosomal_S15"/>
    <property type="match status" value="1"/>
</dbReference>
<dbReference type="SUPFAM" id="SSF47060">
    <property type="entry name" value="S15/NS1 RNA-binding domain"/>
    <property type="match status" value="1"/>
</dbReference>
<protein>
    <submittedName>
        <fullName evidence="7">Ribosomal protein S13</fullName>
    </submittedName>
</protein>
<dbReference type="InterPro" id="IPR000589">
    <property type="entry name" value="Ribosomal_uS15"/>
</dbReference>
<dbReference type="InterPro" id="IPR012606">
    <property type="entry name" value="Ribosomal_uS15_N"/>
</dbReference>
<dbReference type="FunFam" id="1.10.287.10:FF:000003">
    <property type="entry name" value="40S ribosomal protein S13"/>
    <property type="match status" value="1"/>
</dbReference>
<dbReference type="Gene3D" id="4.10.860.130">
    <property type="match status" value="1"/>
</dbReference>
<evidence type="ECO:0000313" key="8">
    <source>
        <dbReference type="Proteomes" id="UP000315496"/>
    </source>
</evidence>
<dbReference type="InterPro" id="IPR009068">
    <property type="entry name" value="uS15_NS1_RNA-bd_sf"/>
</dbReference>
<organism evidence="7 8">
    <name type="scientific">Giardia muris</name>
    <dbReference type="NCBI Taxonomy" id="5742"/>
    <lineage>
        <taxon>Eukaryota</taxon>
        <taxon>Metamonada</taxon>
        <taxon>Diplomonadida</taxon>
        <taxon>Hexamitidae</taxon>
        <taxon>Giardiinae</taxon>
        <taxon>Giardia</taxon>
    </lineage>
</organism>
<name>A0A4Z1T5N4_GIAMU</name>
<dbReference type="CDD" id="cd00353">
    <property type="entry name" value="Ribosomal_S15p_S13e"/>
    <property type="match status" value="1"/>
</dbReference>
<dbReference type="AlphaFoldDB" id="A0A4Z1T5N4"/>
<dbReference type="Pfam" id="PF08069">
    <property type="entry name" value="Ribosomal_S13_N"/>
    <property type="match status" value="1"/>
</dbReference>
<dbReference type="GO" id="GO:0022627">
    <property type="term" value="C:cytosolic small ribosomal subunit"/>
    <property type="evidence" value="ECO:0007669"/>
    <property type="project" value="TreeGrafter"/>
</dbReference>
<dbReference type="Gene3D" id="1.10.287.10">
    <property type="entry name" value="S15/NS1, RNA-binding"/>
    <property type="match status" value="1"/>
</dbReference>
<keyword evidence="8" id="KW-1185">Reference proteome</keyword>
<dbReference type="PANTHER" id="PTHR11885:SF6">
    <property type="entry name" value="SMALL RIBOSOMAL SUBUNIT PROTEIN US15"/>
    <property type="match status" value="1"/>
</dbReference>
<dbReference type="GO" id="GO:0070181">
    <property type="term" value="F:small ribosomal subunit rRNA binding"/>
    <property type="evidence" value="ECO:0007669"/>
    <property type="project" value="TreeGrafter"/>
</dbReference>
<comment type="caution">
    <text evidence="7">The sequence shown here is derived from an EMBL/GenBank/DDBJ whole genome shotgun (WGS) entry which is preliminary data.</text>
</comment>
<reference evidence="7 8" key="1">
    <citation type="submission" date="2019-05" db="EMBL/GenBank/DDBJ databases">
        <title>The compact genome of Giardia muris reveals important steps in the evolution of intestinal protozoan parasites.</title>
        <authorList>
            <person name="Xu F."/>
            <person name="Jimenez-Gonzalez A."/>
            <person name="Einarsson E."/>
            <person name="Astvaldsson A."/>
            <person name="Peirasmaki D."/>
            <person name="Eckmann L."/>
            <person name="Andersson J.O."/>
            <person name="Svard S.G."/>
            <person name="Jerlstrom-Hultqvist J."/>
        </authorList>
    </citation>
    <scope>NUCLEOTIDE SEQUENCE [LARGE SCALE GENOMIC DNA]</scope>
    <source>
        <strain evidence="7 8">Roberts-Thomson</strain>
    </source>
</reference>
<evidence type="ECO:0000256" key="4">
    <source>
        <dbReference type="RuleBase" id="RU003919"/>
    </source>
</evidence>
<comment type="similarity">
    <text evidence="1 4">Belongs to the universal ribosomal protein uS15 family.</text>
</comment>
<sequence>MGRMYSKGKGISRSAPPYVRAPAPWNKHTPEDVCNHIVRLAKKGMPPAKIGLVLRDQYAIGQVRNITGSKIVHILKAHGLAPEIPEDLYNLIKRAVTIRKHLERNRRDKDSKFRLILVESRIHRLSRYYRQEKRLPPTFHYKSDKAAALLATYA</sequence>
<dbReference type="GO" id="GO:0003735">
    <property type="term" value="F:structural constituent of ribosome"/>
    <property type="evidence" value="ECO:0007669"/>
    <property type="project" value="InterPro"/>
</dbReference>
<dbReference type="GO" id="GO:0006412">
    <property type="term" value="P:translation"/>
    <property type="evidence" value="ECO:0007669"/>
    <property type="project" value="InterPro"/>
</dbReference>
<gene>
    <name evidence="7" type="ORF">GMRT_12648</name>
</gene>
<feature type="region of interest" description="Disordered" evidence="5">
    <location>
        <begin position="1"/>
        <end position="25"/>
    </location>
</feature>
<keyword evidence="2 4" id="KW-0689">Ribosomal protein</keyword>
<dbReference type="GO" id="GO:0005730">
    <property type="term" value="C:nucleolus"/>
    <property type="evidence" value="ECO:0007669"/>
    <property type="project" value="TreeGrafter"/>
</dbReference>
<dbReference type="OrthoDB" id="623277at2759"/>
<dbReference type="InterPro" id="IPR023029">
    <property type="entry name" value="Ribosomal_uS15_arc_euk"/>
</dbReference>
<evidence type="ECO:0000256" key="2">
    <source>
        <dbReference type="ARBA" id="ARBA00022980"/>
    </source>
</evidence>
<dbReference type="Pfam" id="PF00312">
    <property type="entry name" value="Ribosomal_S15"/>
    <property type="match status" value="1"/>
</dbReference>
<dbReference type="NCBIfam" id="NF006331">
    <property type="entry name" value="PRK08561.1"/>
    <property type="match status" value="1"/>
</dbReference>
<keyword evidence="3 4" id="KW-0687">Ribonucleoprotein</keyword>
<evidence type="ECO:0000313" key="7">
    <source>
        <dbReference type="EMBL" id="TNJ27839.1"/>
    </source>
</evidence>
<proteinExistence type="inferred from homology"/>
<dbReference type="EMBL" id="VDLU01000003">
    <property type="protein sequence ID" value="TNJ27839.1"/>
    <property type="molecule type" value="Genomic_DNA"/>
</dbReference>
<evidence type="ECO:0000256" key="5">
    <source>
        <dbReference type="SAM" id="MobiDB-lite"/>
    </source>
</evidence>
<accession>A0A4Z1T5N4</accession>
<dbReference type="FunFam" id="4.10.860.130:FF:000001">
    <property type="entry name" value="40S ribosomal protein S13"/>
    <property type="match status" value="1"/>
</dbReference>
<dbReference type="PROSITE" id="PS00362">
    <property type="entry name" value="RIBOSOMAL_S15"/>
    <property type="match status" value="1"/>
</dbReference>
<dbReference type="HAMAP" id="MF_01343_A">
    <property type="entry name" value="Ribosomal_uS15_A"/>
    <property type="match status" value="1"/>
</dbReference>
<dbReference type="PANTHER" id="PTHR11885">
    <property type="entry name" value="RIBOSOMAL PROTEIN S15P/S13E"/>
    <property type="match status" value="1"/>
</dbReference>
<evidence type="ECO:0000256" key="1">
    <source>
        <dbReference type="ARBA" id="ARBA00008434"/>
    </source>
</evidence>
<evidence type="ECO:0000259" key="6">
    <source>
        <dbReference type="SMART" id="SM01386"/>
    </source>
</evidence>
<dbReference type="VEuPathDB" id="GiardiaDB:GMRT_12648"/>
<dbReference type="SMART" id="SM01386">
    <property type="entry name" value="Ribosomal_S13_N"/>
    <property type="match status" value="1"/>
</dbReference>